<evidence type="ECO:0000259" key="2">
    <source>
        <dbReference type="Pfam" id="PF09835"/>
    </source>
</evidence>
<dbReference type="KEGG" id="phao:HF685_15955"/>
<keyword evidence="1" id="KW-0812">Transmembrane</keyword>
<dbReference type="InterPro" id="IPR018639">
    <property type="entry name" value="DUF2062"/>
</dbReference>
<keyword evidence="1" id="KW-1133">Transmembrane helix</keyword>
<feature type="transmembrane region" description="Helical" evidence="1">
    <location>
        <begin position="37"/>
        <end position="61"/>
    </location>
</feature>
<dbReference type="Pfam" id="PF09835">
    <property type="entry name" value="DUF2062"/>
    <property type="match status" value="1"/>
</dbReference>
<proteinExistence type="predicted"/>
<feature type="transmembrane region" description="Helical" evidence="1">
    <location>
        <begin position="129"/>
        <end position="157"/>
    </location>
</feature>
<organism evidence="3 4">
    <name type="scientific">Parasphingorhabdus halotolerans</name>
    <dbReference type="NCBI Taxonomy" id="2725558"/>
    <lineage>
        <taxon>Bacteria</taxon>
        <taxon>Pseudomonadati</taxon>
        <taxon>Pseudomonadota</taxon>
        <taxon>Alphaproteobacteria</taxon>
        <taxon>Sphingomonadales</taxon>
        <taxon>Sphingomonadaceae</taxon>
        <taxon>Parasphingorhabdus</taxon>
    </lineage>
</organism>
<name>A0A6H2DT27_9SPHN</name>
<evidence type="ECO:0000256" key="1">
    <source>
        <dbReference type="SAM" id="Phobius"/>
    </source>
</evidence>
<protein>
    <submittedName>
        <fullName evidence="3">DUF2062 domain-containing protein</fullName>
    </submittedName>
</protein>
<feature type="domain" description="DUF2062" evidence="2">
    <location>
        <begin position="14"/>
        <end position="161"/>
    </location>
</feature>
<sequence>MPTRAGMAKNKYLKPIAHRFLLTDLWRFNRRSVPRGVALGMLAGFIVPFGGQTFVALFLALPIRANVPIAAVTTLITNPFTYPFWFAIANQIGKFVLRIDKITVDSGLENKMGSSAGEWMQWFGMEVGVTFLGFVVLGVVFGSVGYVTSSFGWRWWIARKRKARLRKMGIAIALDEPK</sequence>
<keyword evidence="4" id="KW-1185">Reference proteome</keyword>
<evidence type="ECO:0000313" key="3">
    <source>
        <dbReference type="EMBL" id="QJB70911.1"/>
    </source>
</evidence>
<dbReference type="PANTHER" id="PTHR40547">
    <property type="entry name" value="SLL0298 PROTEIN"/>
    <property type="match status" value="1"/>
</dbReference>
<gene>
    <name evidence="3" type="ORF">HF685_15955</name>
</gene>
<dbReference type="PANTHER" id="PTHR40547:SF1">
    <property type="entry name" value="SLL0298 PROTEIN"/>
    <property type="match status" value="1"/>
</dbReference>
<accession>A0A6H2DT27</accession>
<dbReference type="Proteomes" id="UP000501600">
    <property type="component" value="Chromosome"/>
</dbReference>
<dbReference type="EMBL" id="CP051217">
    <property type="protein sequence ID" value="QJB70911.1"/>
    <property type="molecule type" value="Genomic_DNA"/>
</dbReference>
<dbReference type="AlphaFoldDB" id="A0A6H2DT27"/>
<evidence type="ECO:0000313" key="4">
    <source>
        <dbReference type="Proteomes" id="UP000501600"/>
    </source>
</evidence>
<keyword evidence="1" id="KW-0472">Membrane</keyword>
<reference evidence="3 4" key="1">
    <citation type="submission" date="2020-04" db="EMBL/GenBank/DDBJ databases">
        <title>Genome sequence for Sphingorhabdus sp. strain M1.</title>
        <authorList>
            <person name="Park S.-J."/>
        </authorList>
    </citation>
    <scope>NUCLEOTIDE SEQUENCE [LARGE SCALE GENOMIC DNA]</scope>
    <source>
        <strain evidence="3 4">JK6</strain>
    </source>
</reference>